<evidence type="ECO:0000256" key="3">
    <source>
        <dbReference type="SAM" id="Coils"/>
    </source>
</evidence>
<protein>
    <recommendedName>
        <fullName evidence="5">Centrosomin N-terminal motif 1 domain-containing protein</fullName>
    </recommendedName>
</protein>
<evidence type="ECO:0000256" key="2">
    <source>
        <dbReference type="ARBA" id="ARBA00022490"/>
    </source>
</evidence>
<dbReference type="STRING" id="1160509.A0A3N4IMD3"/>
<sequence>MAFSGANEAYTSGSAGSITSSMASPELLQTLQEQKRILDYREKIRRRQSAPIHSRIEMVDSGRNTPLSYKSVERKAASQTHHLESHHQNRRRSPSVARTMGVKETEEVSSFLCCLHCWSPFSDGRVRDVSPYISKLKKENFDMKLELYHRREKWQDMVEKSARANELEKQNVELMDINDKLYEALENRDQALGDAVCMIARYEKHVADLEMTLEEVKTKHEEYKEKWKMPRITLSGDELAAATPYRLRTLREKLAQSSRFINFDEPLRSTKDSGSNNFNPTTPPKPRHLVPANITPIPYRPNDSKNDQRLSPFHHSFGLPSPCFSNQGEQNLSLLDSPRLSILSESSFLSVYGKKDESEPDVISEFDEDLPDFDPFLDDPRVPARNLFDIKPEDEVNCRYKDSKLGTPFSGGLRASPRLEIRKFQQMEMGMPSPISPMTSIGYEGQHPSPNNNRSSPKTPKRATGSLPESRIPVRSHRRSSSTQSAGVQPSVYSPVRGKAQRNSVTGIITPGTTPPGTFNSSPPKWTPTYQKARPGMHDASTSPMSVGSHRESPPAPSPPTPRPSTGRSMLFTMVGFQNTTPERSSTPRRSVTPPKSIISVATSSRSSPDTPVMPKIRVQASSPPKESVSRGSDTTVGRRNTDSKGRLALTRMGKAALNATRRTSSTLKSKVSDNSLEEVKRDAIEAEKTGDALGKDPKRSSMFGKAEKKTTEATLQAKEAKAKKRMTWRI</sequence>
<keyword evidence="3" id="KW-0175">Coiled coil</keyword>
<dbReference type="InterPro" id="IPR012943">
    <property type="entry name" value="Cnn_1N"/>
</dbReference>
<evidence type="ECO:0000259" key="5">
    <source>
        <dbReference type="Pfam" id="PF07989"/>
    </source>
</evidence>
<evidence type="ECO:0000313" key="7">
    <source>
        <dbReference type="Proteomes" id="UP000275078"/>
    </source>
</evidence>
<name>A0A3N4IMD3_ASCIM</name>
<feature type="region of interest" description="Disordered" evidence="4">
    <location>
        <begin position="71"/>
        <end position="100"/>
    </location>
</feature>
<evidence type="ECO:0000256" key="1">
    <source>
        <dbReference type="ARBA" id="ARBA00004496"/>
    </source>
</evidence>
<feature type="compositionally biased region" description="Basic and acidic residues" evidence="4">
    <location>
        <begin position="71"/>
        <end position="87"/>
    </location>
</feature>
<evidence type="ECO:0000256" key="4">
    <source>
        <dbReference type="SAM" id="MobiDB-lite"/>
    </source>
</evidence>
<feature type="region of interest" description="Disordered" evidence="4">
    <location>
        <begin position="269"/>
        <end position="291"/>
    </location>
</feature>
<keyword evidence="2" id="KW-0963">Cytoplasm</keyword>
<gene>
    <name evidence="6" type="ORF">BJ508DRAFT_83767</name>
</gene>
<feature type="compositionally biased region" description="Basic residues" evidence="4">
    <location>
        <begin position="722"/>
        <end position="731"/>
    </location>
</feature>
<comment type="subcellular location">
    <subcellularLocation>
        <location evidence="1">Cytoplasm</location>
    </subcellularLocation>
</comment>
<dbReference type="AlphaFoldDB" id="A0A3N4IMD3"/>
<proteinExistence type="predicted"/>
<dbReference type="GO" id="GO:0005815">
    <property type="term" value="C:microtubule organizing center"/>
    <property type="evidence" value="ECO:0007669"/>
    <property type="project" value="InterPro"/>
</dbReference>
<reference evidence="6 7" key="1">
    <citation type="journal article" date="2018" name="Nat. Ecol. Evol.">
        <title>Pezizomycetes genomes reveal the molecular basis of ectomycorrhizal truffle lifestyle.</title>
        <authorList>
            <person name="Murat C."/>
            <person name="Payen T."/>
            <person name="Noel B."/>
            <person name="Kuo A."/>
            <person name="Morin E."/>
            <person name="Chen J."/>
            <person name="Kohler A."/>
            <person name="Krizsan K."/>
            <person name="Balestrini R."/>
            <person name="Da Silva C."/>
            <person name="Montanini B."/>
            <person name="Hainaut M."/>
            <person name="Levati E."/>
            <person name="Barry K.W."/>
            <person name="Belfiori B."/>
            <person name="Cichocki N."/>
            <person name="Clum A."/>
            <person name="Dockter R.B."/>
            <person name="Fauchery L."/>
            <person name="Guy J."/>
            <person name="Iotti M."/>
            <person name="Le Tacon F."/>
            <person name="Lindquist E.A."/>
            <person name="Lipzen A."/>
            <person name="Malagnac F."/>
            <person name="Mello A."/>
            <person name="Molinier V."/>
            <person name="Miyauchi S."/>
            <person name="Poulain J."/>
            <person name="Riccioni C."/>
            <person name="Rubini A."/>
            <person name="Sitrit Y."/>
            <person name="Splivallo R."/>
            <person name="Traeger S."/>
            <person name="Wang M."/>
            <person name="Zifcakova L."/>
            <person name="Wipf D."/>
            <person name="Zambonelli A."/>
            <person name="Paolocci F."/>
            <person name="Nowrousian M."/>
            <person name="Ottonello S."/>
            <person name="Baldrian P."/>
            <person name="Spatafora J.W."/>
            <person name="Henrissat B."/>
            <person name="Nagy L.G."/>
            <person name="Aury J.M."/>
            <person name="Wincker P."/>
            <person name="Grigoriev I.V."/>
            <person name="Bonfante P."/>
            <person name="Martin F.M."/>
        </authorList>
    </citation>
    <scope>NUCLEOTIDE SEQUENCE [LARGE SCALE GENOMIC DNA]</scope>
    <source>
        <strain evidence="6 7">RN42</strain>
    </source>
</reference>
<dbReference type="Proteomes" id="UP000275078">
    <property type="component" value="Unassembled WGS sequence"/>
</dbReference>
<feature type="compositionally biased region" description="Polar residues" evidence="4">
    <location>
        <begin position="481"/>
        <end position="492"/>
    </location>
</feature>
<feature type="compositionally biased region" description="Polar residues" evidence="4">
    <location>
        <begin position="576"/>
        <end position="590"/>
    </location>
</feature>
<dbReference type="OrthoDB" id="10251744at2759"/>
<feature type="compositionally biased region" description="Polar residues" evidence="4">
    <location>
        <begin position="519"/>
        <end position="530"/>
    </location>
</feature>
<feature type="domain" description="Centrosomin N-terminal motif 1" evidence="5">
    <location>
        <begin position="126"/>
        <end position="195"/>
    </location>
</feature>
<feature type="region of interest" description="Disordered" evidence="4">
    <location>
        <begin position="434"/>
        <end position="646"/>
    </location>
</feature>
<feature type="region of interest" description="Disordered" evidence="4">
    <location>
        <begin position="688"/>
        <end position="731"/>
    </location>
</feature>
<organism evidence="6 7">
    <name type="scientific">Ascobolus immersus RN42</name>
    <dbReference type="NCBI Taxonomy" id="1160509"/>
    <lineage>
        <taxon>Eukaryota</taxon>
        <taxon>Fungi</taxon>
        <taxon>Dikarya</taxon>
        <taxon>Ascomycota</taxon>
        <taxon>Pezizomycotina</taxon>
        <taxon>Pezizomycetes</taxon>
        <taxon>Pezizales</taxon>
        <taxon>Ascobolaceae</taxon>
        <taxon>Ascobolus</taxon>
    </lineage>
</organism>
<feature type="coiled-coil region" evidence="3">
    <location>
        <begin position="157"/>
        <end position="226"/>
    </location>
</feature>
<dbReference type="GO" id="GO:0005737">
    <property type="term" value="C:cytoplasm"/>
    <property type="evidence" value="ECO:0007669"/>
    <property type="project" value="UniProtKB-SubCell"/>
</dbReference>
<feature type="compositionally biased region" description="Polar residues" evidence="4">
    <location>
        <begin position="620"/>
        <end position="639"/>
    </location>
</feature>
<evidence type="ECO:0000313" key="6">
    <source>
        <dbReference type="EMBL" id="RPA82754.1"/>
    </source>
</evidence>
<feature type="compositionally biased region" description="Low complexity" evidence="4">
    <location>
        <begin position="506"/>
        <end position="518"/>
    </location>
</feature>
<feature type="compositionally biased region" description="Low complexity" evidence="4">
    <location>
        <begin position="597"/>
        <end position="608"/>
    </location>
</feature>
<accession>A0A3N4IMD3</accession>
<feature type="compositionally biased region" description="Polar residues" evidence="4">
    <location>
        <begin position="448"/>
        <end position="458"/>
    </location>
</feature>
<dbReference type="Pfam" id="PF07989">
    <property type="entry name" value="Cnn_1N"/>
    <property type="match status" value="1"/>
</dbReference>
<dbReference type="EMBL" id="ML119669">
    <property type="protein sequence ID" value="RPA82754.1"/>
    <property type="molecule type" value="Genomic_DNA"/>
</dbReference>
<feature type="compositionally biased region" description="Pro residues" evidence="4">
    <location>
        <begin position="554"/>
        <end position="563"/>
    </location>
</feature>
<keyword evidence="7" id="KW-1185">Reference proteome</keyword>
<feature type="compositionally biased region" description="Basic and acidic residues" evidence="4">
    <location>
        <begin position="688"/>
        <end position="712"/>
    </location>
</feature>